<feature type="transmembrane region" description="Helical" evidence="7">
    <location>
        <begin position="275"/>
        <end position="296"/>
    </location>
</feature>
<evidence type="ECO:0000256" key="3">
    <source>
        <dbReference type="ARBA" id="ARBA00022801"/>
    </source>
</evidence>
<sequence>MSTMDLMLVAALAAALGSVLLGRGSTRLVRALPPRLAVPAMTLAAVLLAACTVGTLLLVAAGYALGWGPIAAFGGIRPDQLHARLPIPGALAAAAGAAAVLLLLRLGFRAVHLTVAAVRSARYCRRLPGRARLVFVPGDDAVAVSGRPGRVMVGRGLYRRLDPVQRRALIAHERSHLVRRHHAYLQATELAIALNPLLTPVGAAVRFAVERWADEDAVQRIGDRTEVAMAIATAAVRAARPAPAGAAGAALAAARSHTVGRVQVLLADPTPSRPLGPVAAALALALVLLLTATGALDLHHAVEAAQPAAH</sequence>
<keyword evidence="5 6" id="KW-0482">Metalloprotease</keyword>
<evidence type="ECO:0000256" key="6">
    <source>
        <dbReference type="RuleBase" id="RU003983"/>
    </source>
</evidence>
<keyword evidence="3 6" id="KW-0378">Hydrolase</keyword>
<organism evidence="9 10">
    <name type="scientific">Nakamurella aerolata</name>
    <dbReference type="NCBI Taxonomy" id="1656892"/>
    <lineage>
        <taxon>Bacteria</taxon>
        <taxon>Bacillati</taxon>
        <taxon>Actinomycetota</taxon>
        <taxon>Actinomycetes</taxon>
        <taxon>Nakamurellales</taxon>
        <taxon>Nakamurellaceae</taxon>
        <taxon>Nakamurella</taxon>
    </lineage>
</organism>
<feature type="transmembrane region" description="Helical" evidence="7">
    <location>
        <begin position="85"/>
        <end position="104"/>
    </location>
</feature>
<accession>A0A849A511</accession>
<dbReference type="GO" id="GO:0004222">
    <property type="term" value="F:metalloendopeptidase activity"/>
    <property type="evidence" value="ECO:0007669"/>
    <property type="project" value="InterPro"/>
</dbReference>
<dbReference type="AlphaFoldDB" id="A0A849A511"/>
<gene>
    <name evidence="9" type="ORF">HKD39_07840</name>
</gene>
<evidence type="ECO:0000313" key="10">
    <source>
        <dbReference type="Proteomes" id="UP000562984"/>
    </source>
</evidence>
<keyword evidence="4 6" id="KW-0862">Zinc</keyword>
<comment type="caution">
    <text evidence="9">The sequence shown here is derived from an EMBL/GenBank/DDBJ whole genome shotgun (WGS) entry which is preliminary data.</text>
</comment>
<keyword evidence="2" id="KW-0479">Metal-binding</keyword>
<feature type="domain" description="Peptidase M48" evidence="8">
    <location>
        <begin position="147"/>
        <end position="259"/>
    </location>
</feature>
<comment type="cofactor">
    <cofactor evidence="6">
        <name>Zn(2+)</name>
        <dbReference type="ChEBI" id="CHEBI:29105"/>
    </cofactor>
    <text evidence="6">Binds 1 zinc ion per subunit.</text>
</comment>
<evidence type="ECO:0000256" key="7">
    <source>
        <dbReference type="SAM" id="Phobius"/>
    </source>
</evidence>
<dbReference type="Proteomes" id="UP000562984">
    <property type="component" value="Unassembled WGS sequence"/>
</dbReference>
<keyword evidence="10" id="KW-1185">Reference proteome</keyword>
<reference evidence="9 10" key="1">
    <citation type="submission" date="2020-05" db="EMBL/GenBank/DDBJ databases">
        <title>Nakamurella sp. DB0629 isolated from air conditioner.</title>
        <authorList>
            <person name="Kim D.H."/>
            <person name="Kim D.-U."/>
        </authorList>
    </citation>
    <scope>NUCLEOTIDE SEQUENCE [LARGE SCALE GENOMIC DNA]</scope>
    <source>
        <strain evidence="9 10">DB0629</strain>
    </source>
</reference>
<feature type="transmembrane region" description="Helical" evidence="7">
    <location>
        <begin position="41"/>
        <end position="65"/>
    </location>
</feature>
<dbReference type="GO" id="GO:0006508">
    <property type="term" value="P:proteolysis"/>
    <property type="evidence" value="ECO:0007669"/>
    <property type="project" value="UniProtKB-KW"/>
</dbReference>
<keyword evidence="7" id="KW-1133">Transmembrane helix</keyword>
<evidence type="ECO:0000259" key="8">
    <source>
        <dbReference type="Pfam" id="PF01435"/>
    </source>
</evidence>
<evidence type="ECO:0000256" key="4">
    <source>
        <dbReference type="ARBA" id="ARBA00022833"/>
    </source>
</evidence>
<dbReference type="InterPro" id="IPR052173">
    <property type="entry name" value="Beta-lactam_resp_regulator"/>
</dbReference>
<name>A0A849A511_9ACTN</name>
<keyword evidence="1 6" id="KW-0645">Protease</keyword>
<evidence type="ECO:0000256" key="5">
    <source>
        <dbReference type="ARBA" id="ARBA00023049"/>
    </source>
</evidence>
<dbReference type="InterPro" id="IPR001915">
    <property type="entry name" value="Peptidase_M48"/>
</dbReference>
<protein>
    <submittedName>
        <fullName evidence="9">M48 family metalloprotease</fullName>
    </submittedName>
</protein>
<keyword evidence="7" id="KW-0472">Membrane</keyword>
<dbReference type="EMBL" id="JABEND010000003">
    <property type="protein sequence ID" value="NNG35625.1"/>
    <property type="molecule type" value="Genomic_DNA"/>
</dbReference>
<dbReference type="PANTHER" id="PTHR34978:SF3">
    <property type="entry name" value="SLR0241 PROTEIN"/>
    <property type="match status" value="1"/>
</dbReference>
<keyword evidence="7" id="KW-0812">Transmembrane</keyword>
<dbReference type="Gene3D" id="3.30.2010.10">
    <property type="entry name" value="Metalloproteases ('zincins'), catalytic domain"/>
    <property type="match status" value="1"/>
</dbReference>
<dbReference type="GO" id="GO:0046872">
    <property type="term" value="F:metal ion binding"/>
    <property type="evidence" value="ECO:0007669"/>
    <property type="project" value="UniProtKB-KW"/>
</dbReference>
<comment type="similarity">
    <text evidence="6">Belongs to the peptidase M48 family.</text>
</comment>
<dbReference type="Pfam" id="PF01435">
    <property type="entry name" value="Peptidase_M48"/>
    <property type="match status" value="1"/>
</dbReference>
<dbReference type="PANTHER" id="PTHR34978">
    <property type="entry name" value="POSSIBLE SENSOR-TRANSDUCER PROTEIN BLAR"/>
    <property type="match status" value="1"/>
</dbReference>
<proteinExistence type="inferred from homology"/>
<evidence type="ECO:0000256" key="1">
    <source>
        <dbReference type="ARBA" id="ARBA00022670"/>
    </source>
</evidence>
<evidence type="ECO:0000256" key="2">
    <source>
        <dbReference type="ARBA" id="ARBA00022723"/>
    </source>
</evidence>
<evidence type="ECO:0000313" key="9">
    <source>
        <dbReference type="EMBL" id="NNG35625.1"/>
    </source>
</evidence>